<sequence length="74" mass="8249">MSYEITVAQLVHQLQTFDPDLPVYFAINPDWPQAHRIGRIVEISGSNGAVYIAENGQEGVLPPAVRDQLDWSDV</sequence>
<comment type="caution">
    <text evidence="1">The sequence shown here is derived from an EMBL/GenBank/DDBJ whole genome shotgun (WGS) entry which is preliminary data.</text>
</comment>
<dbReference type="EMBL" id="LFNT01000013">
    <property type="protein sequence ID" value="KMS74399.1"/>
    <property type="molecule type" value="Genomic_DNA"/>
</dbReference>
<dbReference type="PATRIC" id="fig|1938.3.peg.4015"/>
<reference evidence="1 2" key="1">
    <citation type="submission" date="2015-06" db="EMBL/GenBank/DDBJ databases">
        <authorList>
            <person name="Ju K.-S."/>
            <person name="Doroghazi J.R."/>
            <person name="Metcalf W.W."/>
        </authorList>
    </citation>
    <scope>NUCLEOTIDE SEQUENCE [LARGE SCALE GENOMIC DNA]</scope>
    <source>
        <strain evidence="1 2">NRRL 3414</strain>
    </source>
</reference>
<dbReference type="OrthoDB" id="3691787at2"/>
<gene>
    <name evidence="1" type="ORF">ACM01_13975</name>
</gene>
<accession>A0A0J7ZEY1</accession>
<organism evidence="1 2">
    <name type="scientific">Streptomyces viridochromogenes</name>
    <dbReference type="NCBI Taxonomy" id="1938"/>
    <lineage>
        <taxon>Bacteria</taxon>
        <taxon>Bacillati</taxon>
        <taxon>Actinomycetota</taxon>
        <taxon>Actinomycetes</taxon>
        <taxon>Kitasatosporales</taxon>
        <taxon>Streptomycetaceae</taxon>
        <taxon>Streptomyces</taxon>
    </lineage>
</organism>
<evidence type="ECO:0000313" key="2">
    <source>
        <dbReference type="Proteomes" id="UP000037432"/>
    </source>
</evidence>
<dbReference type="RefSeq" id="WP_048581517.1">
    <property type="nucleotide sequence ID" value="NZ_LFNT01000013.1"/>
</dbReference>
<evidence type="ECO:0000313" key="1">
    <source>
        <dbReference type="EMBL" id="KMS74399.1"/>
    </source>
</evidence>
<dbReference type="AlphaFoldDB" id="A0A0J7ZEY1"/>
<protein>
    <submittedName>
        <fullName evidence="1">Uncharacterized protein</fullName>
    </submittedName>
</protein>
<name>A0A0J7ZEY1_STRVR</name>
<dbReference type="Proteomes" id="UP000037432">
    <property type="component" value="Unassembled WGS sequence"/>
</dbReference>
<proteinExistence type="predicted"/>